<evidence type="ECO:0000313" key="2">
    <source>
        <dbReference type="EMBL" id="KAJ9591171.1"/>
    </source>
</evidence>
<sequence length="138" mass="15548">MEGSSSGVLHVQNSAEMGEKGRKKGSGYKLDVQKKLRISGKEYTSTNVKKPGKKPPVTQKCDYSTQNNYLMGLMEIVPVHWQRHGTCTKPENSQQQSTITYSVCRQTFIDMFAISRSTLQTLATRKKNGEIVFEEKRG</sequence>
<dbReference type="Proteomes" id="UP001233999">
    <property type="component" value="Unassembled WGS sequence"/>
</dbReference>
<feature type="region of interest" description="Disordered" evidence="1">
    <location>
        <begin position="1"/>
        <end position="31"/>
    </location>
</feature>
<reference evidence="2" key="2">
    <citation type="submission" date="2023-05" db="EMBL/GenBank/DDBJ databases">
        <authorList>
            <person name="Fouks B."/>
        </authorList>
    </citation>
    <scope>NUCLEOTIDE SEQUENCE</scope>
    <source>
        <strain evidence="2">Stay&amp;Tobe</strain>
        <tissue evidence="2">Testes</tissue>
    </source>
</reference>
<feature type="region of interest" description="Disordered" evidence="1">
    <location>
        <begin position="41"/>
        <end position="60"/>
    </location>
</feature>
<feature type="non-terminal residue" evidence="2">
    <location>
        <position position="1"/>
    </location>
</feature>
<organism evidence="2 3">
    <name type="scientific">Diploptera punctata</name>
    <name type="common">Pacific beetle cockroach</name>
    <dbReference type="NCBI Taxonomy" id="6984"/>
    <lineage>
        <taxon>Eukaryota</taxon>
        <taxon>Metazoa</taxon>
        <taxon>Ecdysozoa</taxon>
        <taxon>Arthropoda</taxon>
        <taxon>Hexapoda</taxon>
        <taxon>Insecta</taxon>
        <taxon>Pterygota</taxon>
        <taxon>Neoptera</taxon>
        <taxon>Polyneoptera</taxon>
        <taxon>Dictyoptera</taxon>
        <taxon>Blattodea</taxon>
        <taxon>Blaberoidea</taxon>
        <taxon>Blaberidae</taxon>
        <taxon>Diplopterinae</taxon>
        <taxon>Diploptera</taxon>
    </lineage>
</organism>
<feature type="compositionally biased region" description="Polar residues" evidence="1">
    <location>
        <begin position="1"/>
        <end position="15"/>
    </location>
</feature>
<dbReference type="EMBL" id="JASPKZ010003883">
    <property type="protein sequence ID" value="KAJ9591171.1"/>
    <property type="molecule type" value="Genomic_DNA"/>
</dbReference>
<evidence type="ECO:0000256" key="1">
    <source>
        <dbReference type="SAM" id="MobiDB-lite"/>
    </source>
</evidence>
<keyword evidence="3" id="KW-1185">Reference proteome</keyword>
<proteinExistence type="predicted"/>
<accession>A0AAD8A2G4</accession>
<evidence type="ECO:0000313" key="3">
    <source>
        <dbReference type="Proteomes" id="UP001233999"/>
    </source>
</evidence>
<name>A0AAD8A2G4_DIPPU</name>
<dbReference type="AlphaFoldDB" id="A0AAD8A2G4"/>
<comment type="caution">
    <text evidence="2">The sequence shown here is derived from an EMBL/GenBank/DDBJ whole genome shotgun (WGS) entry which is preliminary data.</text>
</comment>
<gene>
    <name evidence="2" type="ORF">L9F63_002288</name>
</gene>
<protein>
    <submittedName>
        <fullName evidence="2">Uncharacterized protein</fullName>
    </submittedName>
</protein>
<reference evidence="2" key="1">
    <citation type="journal article" date="2023" name="IScience">
        <title>Live-bearing cockroach genome reveals convergent evolutionary mechanisms linked to viviparity in insects and beyond.</title>
        <authorList>
            <person name="Fouks B."/>
            <person name="Harrison M.C."/>
            <person name="Mikhailova A.A."/>
            <person name="Marchal E."/>
            <person name="English S."/>
            <person name="Carruthers M."/>
            <person name="Jennings E.C."/>
            <person name="Chiamaka E.L."/>
            <person name="Frigard R.A."/>
            <person name="Pippel M."/>
            <person name="Attardo G.M."/>
            <person name="Benoit J.B."/>
            <person name="Bornberg-Bauer E."/>
            <person name="Tobe S.S."/>
        </authorList>
    </citation>
    <scope>NUCLEOTIDE SEQUENCE</scope>
    <source>
        <strain evidence="2">Stay&amp;Tobe</strain>
    </source>
</reference>